<feature type="non-terminal residue" evidence="2">
    <location>
        <position position="1"/>
    </location>
</feature>
<feature type="region of interest" description="Disordered" evidence="1">
    <location>
        <begin position="165"/>
        <end position="188"/>
    </location>
</feature>
<dbReference type="EMBL" id="CAJVCH010463739">
    <property type="protein sequence ID" value="CAG7819926.1"/>
    <property type="molecule type" value="Genomic_DNA"/>
</dbReference>
<protein>
    <submittedName>
        <fullName evidence="2">Uncharacterized protein</fullName>
    </submittedName>
</protein>
<evidence type="ECO:0000313" key="3">
    <source>
        <dbReference type="Proteomes" id="UP000708208"/>
    </source>
</evidence>
<gene>
    <name evidence="2" type="ORF">AFUS01_LOCUS30343</name>
</gene>
<accession>A0A8J2P9L0</accession>
<dbReference type="AlphaFoldDB" id="A0A8J2P9L0"/>
<feature type="region of interest" description="Disordered" evidence="1">
    <location>
        <begin position="219"/>
        <end position="271"/>
    </location>
</feature>
<proteinExistence type="predicted"/>
<dbReference type="OrthoDB" id="8195429at2759"/>
<keyword evidence="3" id="KW-1185">Reference proteome</keyword>
<evidence type="ECO:0000313" key="2">
    <source>
        <dbReference type="EMBL" id="CAG7819926.1"/>
    </source>
</evidence>
<feature type="region of interest" description="Disordered" evidence="1">
    <location>
        <begin position="101"/>
        <end position="137"/>
    </location>
</feature>
<dbReference type="Proteomes" id="UP000708208">
    <property type="component" value="Unassembled WGS sequence"/>
</dbReference>
<feature type="compositionally biased region" description="Polar residues" evidence="1">
    <location>
        <begin position="246"/>
        <end position="259"/>
    </location>
</feature>
<name>A0A8J2P9L0_9HEXA</name>
<feature type="compositionally biased region" description="Polar residues" evidence="1">
    <location>
        <begin position="173"/>
        <end position="188"/>
    </location>
</feature>
<evidence type="ECO:0000256" key="1">
    <source>
        <dbReference type="SAM" id="MobiDB-lite"/>
    </source>
</evidence>
<reference evidence="2" key="1">
    <citation type="submission" date="2021-06" db="EMBL/GenBank/DDBJ databases">
        <authorList>
            <person name="Hodson N. C."/>
            <person name="Mongue J. A."/>
            <person name="Jaron S. K."/>
        </authorList>
    </citation>
    <scope>NUCLEOTIDE SEQUENCE</scope>
</reference>
<comment type="caution">
    <text evidence="2">The sequence shown here is derived from an EMBL/GenBank/DDBJ whole genome shotgun (WGS) entry which is preliminary data.</text>
</comment>
<sequence>NIAQEVVLPKSLDLNQINLIKPNRKSRVPPLIRSRTVPAIIVPFSILQAQLVKTAPSTSNTPGSAPVSHPAVHKELYGKSDYSTPGVDFVQFLTGQTESATASHCESVPPLSHHHRNTVKGHPFHASRDSISGSSVGSQSDSLSWNAVLPPSSKLLSCSDRSLSVSSADGHSLPTNLRGNATSSSISGQSKTFGRFARLLNTPAEERRKSSTISLQHYHLSQSSQCHHQQQQQQQQQLQQKQDSQWTQGGESGRWSSLATPRPIRRRRSLEAEDLGRPRAVSIDSLLKSNFLQPDPASKHYSFVKRLSAGSASLAKIDYKRCNQGSCTIQYPFQFICTPFIYLHSSPI</sequence>
<organism evidence="2 3">
    <name type="scientific">Allacma fusca</name>
    <dbReference type="NCBI Taxonomy" id="39272"/>
    <lineage>
        <taxon>Eukaryota</taxon>
        <taxon>Metazoa</taxon>
        <taxon>Ecdysozoa</taxon>
        <taxon>Arthropoda</taxon>
        <taxon>Hexapoda</taxon>
        <taxon>Collembola</taxon>
        <taxon>Symphypleona</taxon>
        <taxon>Sminthuridae</taxon>
        <taxon>Allacma</taxon>
    </lineage>
</organism>
<feature type="compositionally biased region" description="Low complexity" evidence="1">
    <location>
        <begin position="219"/>
        <end position="245"/>
    </location>
</feature>
<feature type="compositionally biased region" description="Basic residues" evidence="1">
    <location>
        <begin position="112"/>
        <end position="125"/>
    </location>
</feature>